<name>A0AAU7APU1_9ACTN</name>
<dbReference type="PROSITE" id="PS50234">
    <property type="entry name" value="VWFA"/>
    <property type="match status" value="1"/>
</dbReference>
<protein>
    <recommendedName>
        <fullName evidence="2">VWFA domain-containing protein</fullName>
    </recommendedName>
</protein>
<dbReference type="RefSeq" id="WP_354700211.1">
    <property type="nucleotide sequence ID" value="NZ_CP114014.1"/>
</dbReference>
<sequence>MSLRSGDGATLLASAIVGRTIPVVVLRSGVTHTDGETIYAGPDSSTDSVVVQAALIAAGSLDVGMGKLVGRRGSRSRYLTLETQRAMDLLRDVAPNQVLDRAGALYDGPASRSAEESLRRAKSARIPDAPAWCGEIRPSKLIRQQQTESSEITETMLSNALKPSELQELDDDEADDADRSSVLDLLAAPINNPMAAKLAKMLGMGGSPTSGESGAGDEAAMRGNRQGRGLRGATQVRTTASTTGSPGAPSAGHHYPEWSVDRRAYRADWCTVSQFDPPVQSGTAPLPETPDVRLRKQLATLGQANEPHRRQHDGDGLDITALVDFASDRRIGQPGDPRVYEQRRRTGHDLGVLILLDASGSTGESTDGHQIFAGERQLAAQLTAELDVLGNRVATYGFYSRGKDNVRFLRAKTFNEPYGHAARRRLAAIQPTGFTRLGAAVRHGTHLLREQAGTSKLLLIVVGDGLPYEDGYEHRHAHEDTRKALAEAVELGVGCACIAMRSPTRPEVIDRVWGHVAHCHVEHPHELAPQIRPLIQRALKDAAAQRRRGTSTTHEATG</sequence>
<dbReference type="KEGG" id="parq:DSM112329_00476"/>
<accession>A0AAU7APU1</accession>
<dbReference type="EMBL" id="CP114014">
    <property type="protein sequence ID" value="XAY03656.1"/>
    <property type="molecule type" value="Genomic_DNA"/>
</dbReference>
<reference evidence="3" key="1">
    <citation type="submission" date="2022-12" db="EMBL/GenBank/DDBJ databases">
        <title>Paraconexibacter alkalitolerans sp. nov. and Baekduia alba sp. nov., isolated from soil and emended description of the genera Paraconexibacter (Chun et al., 2020) and Baekduia (An et al., 2020).</title>
        <authorList>
            <person name="Vieira S."/>
            <person name="Huber K.J."/>
            <person name="Geppert A."/>
            <person name="Wolf J."/>
            <person name="Neumann-Schaal M."/>
            <person name="Muesken M."/>
            <person name="Overmann J."/>
        </authorList>
    </citation>
    <scope>NUCLEOTIDE SEQUENCE</scope>
    <source>
        <strain evidence="3">AEG42_29</strain>
    </source>
</reference>
<evidence type="ECO:0000313" key="3">
    <source>
        <dbReference type="EMBL" id="XAY03656.1"/>
    </source>
</evidence>
<dbReference type="InterPro" id="IPR036465">
    <property type="entry name" value="vWFA_dom_sf"/>
</dbReference>
<dbReference type="SMART" id="SM00327">
    <property type="entry name" value="VWA"/>
    <property type="match status" value="1"/>
</dbReference>
<evidence type="ECO:0000259" key="2">
    <source>
        <dbReference type="PROSITE" id="PS50234"/>
    </source>
</evidence>
<feature type="domain" description="VWFA" evidence="2">
    <location>
        <begin position="351"/>
        <end position="494"/>
    </location>
</feature>
<dbReference type="AlphaFoldDB" id="A0AAU7APU1"/>
<evidence type="ECO:0000256" key="1">
    <source>
        <dbReference type="SAM" id="MobiDB-lite"/>
    </source>
</evidence>
<dbReference type="Gene3D" id="3.40.50.410">
    <property type="entry name" value="von Willebrand factor, type A domain"/>
    <property type="match status" value="1"/>
</dbReference>
<dbReference type="SUPFAM" id="SSF53300">
    <property type="entry name" value="vWA-like"/>
    <property type="match status" value="1"/>
</dbReference>
<feature type="compositionally biased region" description="Polar residues" evidence="1">
    <location>
        <begin position="235"/>
        <end position="245"/>
    </location>
</feature>
<feature type="compositionally biased region" description="Acidic residues" evidence="1">
    <location>
        <begin position="167"/>
        <end position="176"/>
    </location>
</feature>
<dbReference type="InterPro" id="IPR002035">
    <property type="entry name" value="VWF_A"/>
</dbReference>
<dbReference type="PANTHER" id="PTHR41248:SF1">
    <property type="entry name" value="NORD PROTEIN"/>
    <property type="match status" value="1"/>
</dbReference>
<feature type="region of interest" description="Disordered" evidence="1">
    <location>
        <begin position="157"/>
        <end position="177"/>
    </location>
</feature>
<proteinExistence type="predicted"/>
<dbReference type="PANTHER" id="PTHR41248">
    <property type="entry name" value="NORD PROTEIN"/>
    <property type="match status" value="1"/>
</dbReference>
<feature type="region of interest" description="Disordered" evidence="1">
    <location>
        <begin position="205"/>
        <end position="254"/>
    </location>
</feature>
<dbReference type="InterPro" id="IPR051928">
    <property type="entry name" value="NorD/CobT"/>
</dbReference>
<organism evidence="3">
    <name type="scientific">Paraconexibacter sp. AEG42_29</name>
    <dbReference type="NCBI Taxonomy" id="2997339"/>
    <lineage>
        <taxon>Bacteria</taxon>
        <taxon>Bacillati</taxon>
        <taxon>Actinomycetota</taxon>
        <taxon>Thermoleophilia</taxon>
        <taxon>Solirubrobacterales</taxon>
        <taxon>Paraconexibacteraceae</taxon>
        <taxon>Paraconexibacter</taxon>
    </lineage>
</organism>
<gene>
    <name evidence="3" type="ORF">DSM112329_00476</name>
</gene>